<evidence type="ECO:0000313" key="3">
    <source>
        <dbReference type="Proteomes" id="UP000054166"/>
    </source>
</evidence>
<dbReference type="EMBL" id="KN833018">
    <property type="protein sequence ID" value="KIM78247.1"/>
    <property type="molecule type" value="Genomic_DNA"/>
</dbReference>
<accession>A0A0C3BLQ1</accession>
<reference evidence="2" key="3">
    <citation type="submission" date="2015-02" db="EMBL/GenBank/DDBJ databases">
        <title>Evolutionary Origins and Diversification of the Mycorrhizal Mutualists.</title>
        <authorList>
            <consortium name="DOE Joint Genome Institute"/>
            <consortium name="Mycorrhizal Genomics Consortium"/>
            <person name="Kohler A."/>
            <person name="Kuo A."/>
            <person name="Nagy L.G."/>
            <person name="Floudas D."/>
            <person name="Copeland A."/>
            <person name="Barry K.W."/>
            <person name="Cichocki N."/>
            <person name="Veneault-Fourrey C."/>
            <person name="LaButti K."/>
            <person name="Lindquist E.A."/>
            <person name="Lipzen A."/>
            <person name="Lundell T."/>
            <person name="Morin E."/>
            <person name="Murat C."/>
            <person name="Riley R."/>
            <person name="Ohm R."/>
            <person name="Sun H."/>
            <person name="Tunlid A."/>
            <person name="Henrissat B."/>
            <person name="Grigoriev I.V."/>
            <person name="Hibbett D.S."/>
            <person name="Martin F."/>
        </authorList>
    </citation>
    <scope>NUCLEOTIDE SEQUENCE</scope>
    <source>
        <strain evidence="2">F 1598</strain>
    </source>
</reference>
<reference evidence="3" key="2">
    <citation type="submission" date="2015-01" db="EMBL/GenBank/DDBJ databases">
        <title>Evolutionary Origins and Diversification of the Mycorrhizal Mutualists.</title>
        <authorList>
            <consortium name="DOE Joint Genome Institute"/>
            <consortium name="Mycorrhizal Genomics Consortium"/>
            <person name="Kohler A."/>
            <person name="Kuo A."/>
            <person name="Nagy L.G."/>
            <person name="Floudas D."/>
            <person name="Copeland A."/>
            <person name="Barry K.W."/>
            <person name="Cichocki N."/>
            <person name="Veneault-Fourrey C."/>
            <person name="LaButti K."/>
            <person name="Lindquist E.A."/>
            <person name="Lipzen A."/>
            <person name="Lundell T."/>
            <person name="Morin E."/>
            <person name="Murat C."/>
            <person name="Riley R."/>
            <person name="Ohm R."/>
            <person name="Sun H."/>
            <person name="Tunlid A."/>
            <person name="Henrissat B."/>
            <person name="Grigoriev I.V."/>
            <person name="Hibbett D.S."/>
            <person name="Martin F."/>
        </authorList>
    </citation>
    <scope>NUCLEOTIDE SEQUENCE [LARGE SCALE GENOMIC DNA]</scope>
    <source>
        <strain evidence="1 3">F 1598</strain>
    </source>
</reference>
<reference evidence="2 3" key="1">
    <citation type="submission" date="2014-04" db="EMBL/GenBank/DDBJ databases">
        <authorList>
            <consortium name="DOE Joint Genome Institute"/>
            <person name="Kuo A."/>
            <person name="Tarkka M."/>
            <person name="Buscot F."/>
            <person name="Kohler A."/>
            <person name="Nagy L.G."/>
            <person name="Floudas D."/>
            <person name="Copeland A."/>
            <person name="Barry K.W."/>
            <person name="Cichocki N."/>
            <person name="Veneault-Fourrey C."/>
            <person name="LaButti K."/>
            <person name="Lindquist E.A."/>
            <person name="Lipzen A."/>
            <person name="Lundell T."/>
            <person name="Morin E."/>
            <person name="Murat C."/>
            <person name="Sun H."/>
            <person name="Tunlid A."/>
            <person name="Henrissat B."/>
            <person name="Grigoriev I.V."/>
            <person name="Hibbett D.S."/>
            <person name="Martin F."/>
            <person name="Nordberg H.P."/>
            <person name="Cantor M.N."/>
            <person name="Hua S.X."/>
        </authorList>
    </citation>
    <scope>NUCLEOTIDE SEQUENCE [LARGE SCALE GENOMIC DNA]</scope>
    <source>
        <strain evidence="2 3">F 1598</strain>
    </source>
</reference>
<dbReference type="STRING" id="765440.A0A0C3BLQ1"/>
<name>A0A0C3BLQ1_PILCF</name>
<evidence type="ECO:0000313" key="2">
    <source>
        <dbReference type="EMBL" id="KIM78247.1"/>
    </source>
</evidence>
<keyword evidence="3" id="KW-1185">Reference proteome</keyword>
<evidence type="ECO:0000313" key="1">
    <source>
        <dbReference type="EMBL" id="KIM74001.1"/>
    </source>
</evidence>
<organism evidence="2 3">
    <name type="scientific">Piloderma croceum (strain F 1598)</name>
    <dbReference type="NCBI Taxonomy" id="765440"/>
    <lineage>
        <taxon>Eukaryota</taxon>
        <taxon>Fungi</taxon>
        <taxon>Dikarya</taxon>
        <taxon>Basidiomycota</taxon>
        <taxon>Agaricomycotina</taxon>
        <taxon>Agaricomycetes</taxon>
        <taxon>Agaricomycetidae</taxon>
        <taxon>Atheliales</taxon>
        <taxon>Atheliaceae</taxon>
        <taxon>Piloderma</taxon>
    </lineage>
</organism>
<sequence>MQVLKRAQFSILLELGEGWVIGVKGYGLVVEQKMEVAGMRTVYLDEYQQTEIQKSQMLYMGSPSVSG</sequence>
<dbReference type="Proteomes" id="UP000054166">
    <property type="component" value="Unassembled WGS sequence"/>
</dbReference>
<protein>
    <submittedName>
        <fullName evidence="2">Uncharacterized protein</fullName>
    </submittedName>
</protein>
<proteinExistence type="predicted"/>
<dbReference type="EMBL" id="KN833069">
    <property type="protein sequence ID" value="KIM74001.1"/>
    <property type="molecule type" value="Genomic_DNA"/>
</dbReference>
<dbReference type="AlphaFoldDB" id="A0A0C3BLQ1"/>
<dbReference type="HOGENOM" id="CLU_2813296_0_0_1"/>
<gene>
    <name evidence="2" type="ORF">PILCRDRAFT_824733</name>
    <name evidence="1" type="ORF">PILCRDRAFT_828649</name>
</gene>